<protein>
    <recommendedName>
        <fullName evidence="1">RNase H type-1 domain-containing protein</fullName>
    </recommendedName>
</protein>
<accession>A0ABD3KYZ5</accession>
<gene>
    <name evidence="2" type="ORF">ACJRO7_018153</name>
</gene>
<dbReference type="InterPro" id="IPR044730">
    <property type="entry name" value="RNase_H-like_dom_plant"/>
</dbReference>
<comment type="caution">
    <text evidence="2">The sequence shown here is derived from an EMBL/GenBank/DDBJ whole genome shotgun (WGS) entry which is preliminary data.</text>
</comment>
<dbReference type="Proteomes" id="UP001634007">
    <property type="component" value="Unassembled WGS sequence"/>
</dbReference>
<proteinExistence type="predicted"/>
<dbReference type="InterPro" id="IPR002156">
    <property type="entry name" value="RNaseH_domain"/>
</dbReference>
<evidence type="ECO:0000313" key="3">
    <source>
        <dbReference type="Proteomes" id="UP001634007"/>
    </source>
</evidence>
<keyword evidence="3" id="KW-1185">Reference proteome</keyword>
<dbReference type="InterPro" id="IPR036397">
    <property type="entry name" value="RNaseH_sf"/>
</dbReference>
<feature type="domain" description="RNase H type-1" evidence="1">
    <location>
        <begin position="74"/>
        <end position="189"/>
    </location>
</feature>
<dbReference type="EMBL" id="JBJKBG010000004">
    <property type="protein sequence ID" value="KAL3742792.1"/>
    <property type="molecule type" value="Genomic_DNA"/>
</dbReference>
<dbReference type="Pfam" id="PF13456">
    <property type="entry name" value="RVT_3"/>
    <property type="match status" value="1"/>
</dbReference>
<name>A0ABD3KYZ5_EUCGL</name>
<dbReference type="AlphaFoldDB" id="A0ABD3KYZ5"/>
<dbReference type="SUPFAM" id="SSF53098">
    <property type="entry name" value="Ribonuclease H-like"/>
    <property type="match status" value="1"/>
</dbReference>
<dbReference type="Gene3D" id="3.30.420.10">
    <property type="entry name" value="Ribonuclease H-like superfamily/Ribonuclease H"/>
    <property type="match status" value="1"/>
</dbReference>
<dbReference type="CDD" id="cd06222">
    <property type="entry name" value="RNase_H_like"/>
    <property type="match status" value="1"/>
</dbReference>
<dbReference type="PANTHER" id="PTHR47074:SF11">
    <property type="entry name" value="REVERSE TRANSCRIPTASE-LIKE PROTEIN"/>
    <property type="match status" value="1"/>
</dbReference>
<evidence type="ECO:0000259" key="1">
    <source>
        <dbReference type="Pfam" id="PF13456"/>
    </source>
</evidence>
<dbReference type="PANTHER" id="PTHR47074">
    <property type="entry name" value="BNAC02G40300D PROTEIN"/>
    <property type="match status" value="1"/>
</dbReference>
<dbReference type="InterPro" id="IPR012337">
    <property type="entry name" value="RNaseH-like_sf"/>
</dbReference>
<sequence>METIGYLLWQVWKERNNFIFRETTPEVCRVVDLARSQQISYRKWGFGEDPAKTEAKTKNPPTWRALKTDCLKLNVDGSLGEESTEGAVACVIRDSSGTLLDRFTKTVWTESSFQVETLGVLEALKFLKEKAINEAVVETDCQLVVEHLNSEHQVESTARGTLKESRTLLQQMPQVELAHCPRSANSVAD</sequence>
<dbReference type="InterPro" id="IPR052929">
    <property type="entry name" value="RNase_H-like_EbsB-rel"/>
</dbReference>
<evidence type="ECO:0000313" key="2">
    <source>
        <dbReference type="EMBL" id="KAL3742792.1"/>
    </source>
</evidence>
<organism evidence="2 3">
    <name type="scientific">Eucalyptus globulus</name>
    <name type="common">Tasmanian blue gum</name>
    <dbReference type="NCBI Taxonomy" id="34317"/>
    <lineage>
        <taxon>Eukaryota</taxon>
        <taxon>Viridiplantae</taxon>
        <taxon>Streptophyta</taxon>
        <taxon>Embryophyta</taxon>
        <taxon>Tracheophyta</taxon>
        <taxon>Spermatophyta</taxon>
        <taxon>Magnoliopsida</taxon>
        <taxon>eudicotyledons</taxon>
        <taxon>Gunneridae</taxon>
        <taxon>Pentapetalae</taxon>
        <taxon>rosids</taxon>
        <taxon>malvids</taxon>
        <taxon>Myrtales</taxon>
        <taxon>Myrtaceae</taxon>
        <taxon>Myrtoideae</taxon>
        <taxon>Eucalypteae</taxon>
        <taxon>Eucalyptus</taxon>
    </lineage>
</organism>
<reference evidence="2 3" key="1">
    <citation type="submission" date="2024-11" db="EMBL/GenBank/DDBJ databases">
        <title>Chromosome-level genome assembly of Eucalyptus globulus Labill. provides insights into its genome evolution.</title>
        <authorList>
            <person name="Li X."/>
        </authorList>
    </citation>
    <scope>NUCLEOTIDE SEQUENCE [LARGE SCALE GENOMIC DNA]</scope>
    <source>
        <strain evidence="2">CL2024</strain>
        <tissue evidence="2">Fresh tender leaves</tissue>
    </source>
</reference>